<proteinExistence type="predicted"/>
<keyword evidence="2 4" id="KW-0863">Zinc-finger</keyword>
<dbReference type="PANTHER" id="PTHR22763">
    <property type="entry name" value="RING ZINC FINGER PROTEIN"/>
    <property type="match status" value="1"/>
</dbReference>
<dbReference type="GO" id="GO:0008270">
    <property type="term" value="F:zinc ion binding"/>
    <property type="evidence" value="ECO:0007669"/>
    <property type="project" value="UniProtKB-KW"/>
</dbReference>
<keyword evidence="8" id="KW-1185">Reference proteome</keyword>
<dbReference type="PANTHER" id="PTHR22763:SF162">
    <property type="entry name" value="TRANSMEMBRANE E3 UBIQUITIN-PROTEIN LIGASE 1"/>
    <property type="match status" value="1"/>
</dbReference>
<feature type="region of interest" description="Disordered" evidence="5">
    <location>
        <begin position="229"/>
        <end position="248"/>
    </location>
</feature>
<dbReference type="EMBL" id="JAGMWT010000013">
    <property type="protein sequence ID" value="KAH7117945.1"/>
    <property type="molecule type" value="Genomic_DNA"/>
</dbReference>
<evidence type="ECO:0000256" key="2">
    <source>
        <dbReference type="ARBA" id="ARBA00022771"/>
    </source>
</evidence>
<dbReference type="SMART" id="SM00184">
    <property type="entry name" value="RING"/>
    <property type="match status" value="1"/>
</dbReference>
<dbReference type="PROSITE" id="PS50089">
    <property type="entry name" value="ZF_RING_2"/>
    <property type="match status" value="1"/>
</dbReference>
<dbReference type="InterPro" id="IPR050731">
    <property type="entry name" value="HRD1_E3_ubiq-ligases"/>
</dbReference>
<sequence length="410" mass="46981">MNHIAVTETYRPHHLPRNPLLSSHHTSQNHHRYRYHQKHHNYHNRCIHHYHTTNMATTPTTTITTNIANIATTTTETTAQTTTTITPTATTIQTTTTMQTATTIPNQQFSTSLSAILFVSLPSYEEFISQHLESLPNVEHHDCSICFNDETDPEFVKTPCGHVFGRECLVTWLGGSLDLDPHDTCPMCREVLYELLRQEDYSDIESMLGEESDLESTWGGDSWDEFSEVSGYQGEPASHTTRILRSDPGRNANSGLEIPLTQRIEWGSFQTSIELMVEEIHCGMSIYRGSIAEFRQQNQHVSEERLRQFADYLWTSVRYCTKSFSPNDLGDRFLYWIPVRITTNMIKKDDRHNMIVMLQDLVDHFREQALSDLSQADTEGYIKAMVRPTGEALWAIMVLGLEEDVELSHV</sequence>
<dbReference type="InterPro" id="IPR001841">
    <property type="entry name" value="Znf_RING"/>
</dbReference>
<dbReference type="Proteomes" id="UP000700596">
    <property type="component" value="Unassembled WGS sequence"/>
</dbReference>
<evidence type="ECO:0000256" key="3">
    <source>
        <dbReference type="ARBA" id="ARBA00022833"/>
    </source>
</evidence>
<dbReference type="GO" id="GO:0061630">
    <property type="term" value="F:ubiquitin protein ligase activity"/>
    <property type="evidence" value="ECO:0007669"/>
    <property type="project" value="TreeGrafter"/>
</dbReference>
<dbReference type="GO" id="GO:0043161">
    <property type="term" value="P:proteasome-mediated ubiquitin-dependent protein catabolic process"/>
    <property type="evidence" value="ECO:0007669"/>
    <property type="project" value="TreeGrafter"/>
</dbReference>
<dbReference type="Pfam" id="PF13639">
    <property type="entry name" value="zf-RING_2"/>
    <property type="match status" value="1"/>
</dbReference>
<evidence type="ECO:0000256" key="1">
    <source>
        <dbReference type="ARBA" id="ARBA00022723"/>
    </source>
</evidence>
<evidence type="ECO:0000256" key="5">
    <source>
        <dbReference type="SAM" id="MobiDB-lite"/>
    </source>
</evidence>
<dbReference type="Gene3D" id="3.30.40.10">
    <property type="entry name" value="Zinc/RING finger domain, C3HC4 (zinc finger)"/>
    <property type="match status" value="1"/>
</dbReference>
<reference evidence="7" key="1">
    <citation type="journal article" date="2021" name="Nat. Commun.">
        <title>Genetic determinants of endophytism in the Arabidopsis root mycobiome.</title>
        <authorList>
            <person name="Mesny F."/>
            <person name="Miyauchi S."/>
            <person name="Thiergart T."/>
            <person name="Pickel B."/>
            <person name="Atanasova L."/>
            <person name="Karlsson M."/>
            <person name="Huettel B."/>
            <person name="Barry K.W."/>
            <person name="Haridas S."/>
            <person name="Chen C."/>
            <person name="Bauer D."/>
            <person name="Andreopoulos W."/>
            <person name="Pangilinan J."/>
            <person name="LaButti K."/>
            <person name="Riley R."/>
            <person name="Lipzen A."/>
            <person name="Clum A."/>
            <person name="Drula E."/>
            <person name="Henrissat B."/>
            <person name="Kohler A."/>
            <person name="Grigoriev I.V."/>
            <person name="Martin F.M."/>
            <person name="Hacquard S."/>
        </authorList>
    </citation>
    <scope>NUCLEOTIDE SEQUENCE</scope>
    <source>
        <strain evidence="7">MPI-CAGE-CH-0243</strain>
    </source>
</reference>
<dbReference type="SUPFAM" id="SSF57850">
    <property type="entry name" value="RING/U-box"/>
    <property type="match status" value="1"/>
</dbReference>
<evidence type="ECO:0000256" key="4">
    <source>
        <dbReference type="PROSITE-ProRule" id="PRU00175"/>
    </source>
</evidence>
<dbReference type="SMART" id="SM00744">
    <property type="entry name" value="RINGv"/>
    <property type="match status" value="1"/>
</dbReference>
<keyword evidence="3" id="KW-0862">Zinc</keyword>
<comment type="caution">
    <text evidence="7">The sequence shown here is derived from an EMBL/GenBank/DDBJ whole genome shotgun (WGS) entry which is preliminary data.</text>
</comment>
<protein>
    <recommendedName>
        <fullName evidence="6">RING-type domain-containing protein</fullName>
    </recommendedName>
</protein>
<dbReference type="GO" id="GO:0012505">
    <property type="term" value="C:endomembrane system"/>
    <property type="evidence" value="ECO:0007669"/>
    <property type="project" value="TreeGrafter"/>
</dbReference>
<accession>A0A9P9DCI4</accession>
<keyword evidence="1" id="KW-0479">Metal-binding</keyword>
<dbReference type="AlphaFoldDB" id="A0A9P9DCI4"/>
<gene>
    <name evidence="7" type="ORF">B0J11DRAFT_96053</name>
</gene>
<dbReference type="InterPro" id="IPR011016">
    <property type="entry name" value="Znf_RING-CH"/>
</dbReference>
<evidence type="ECO:0000313" key="8">
    <source>
        <dbReference type="Proteomes" id="UP000700596"/>
    </source>
</evidence>
<evidence type="ECO:0000259" key="6">
    <source>
        <dbReference type="PROSITE" id="PS50089"/>
    </source>
</evidence>
<dbReference type="InterPro" id="IPR013083">
    <property type="entry name" value="Znf_RING/FYVE/PHD"/>
</dbReference>
<name>A0A9P9DCI4_9PLEO</name>
<dbReference type="OrthoDB" id="3691193at2759"/>
<evidence type="ECO:0000313" key="7">
    <source>
        <dbReference type="EMBL" id="KAH7117945.1"/>
    </source>
</evidence>
<organism evidence="7 8">
    <name type="scientific">Dendryphion nanum</name>
    <dbReference type="NCBI Taxonomy" id="256645"/>
    <lineage>
        <taxon>Eukaryota</taxon>
        <taxon>Fungi</taxon>
        <taxon>Dikarya</taxon>
        <taxon>Ascomycota</taxon>
        <taxon>Pezizomycotina</taxon>
        <taxon>Dothideomycetes</taxon>
        <taxon>Pleosporomycetidae</taxon>
        <taxon>Pleosporales</taxon>
        <taxon>Torulaceae</taxon>
        <taxon>Dendryphion</taxon>
    </lineage>
</organism>
<feature type="domain" description="RING-type" evidence="6">
    <location>
        <begin position="143"/>
        <end position="189"/>
    </location>
</feature>